<organism evidence="3 4">
    <name type="scientific">Magallana gigas</name>
    <name type="common">Pacific oyster</name>
    <name type="synonym">Crassostrea gigas</name>
    <dbReference type="NCBI Taxonomy" id="29159"/>
    <lineage>
        <taxon>Eukaryota</taxon>
        <taxon>Metazoa</taxon>
        <taxon>Spiralia</taxon>
        <taxon>Lophotrochozoa</taxon>
        <taxon>Mollusca</taxon>
        <taxon>Bivalvia</taxon>
        <taxon>Autobranchia</taxon>
        <taxon>Pteriomorphia</taxon>
        <taxon>Ostreida</taxon>
        <taxon>Ostreoidea</taxon>
        <taxon>Ostreidae</taxon>
        <taxon>Magallana</taxon>
    </lineage>
</organism>
<evidence type="ECO:0000259" key="2">
    <source>
        <dbReference type="Pfam" id="PF13843"/>
    </source>
</evidence>
<feature type="domain" description="PiggyBac transposable element-derived protein" evidence="2">
    <location>
        <begin position="119"/>
        <end position="232"/>
    </location>
</feature>
<evidence type="ECO:0000313" key="3">
    <source>
        <dbReference type="EnsemblMetazoa" id="G21667.1:cds"/>
    </source>
</evidence>
<proteinExistence type="predicted"/>
<feature type="compositionally biased region" description="Polar residues" evidence="1">
    <location>
        <begin position="35"/>
        <end position="47"/>
    </location>
</feature>
<accession>A0A8W8K0Z7</accession>
<keyword evidence="4" id="KW-1185">Reference proteome</keyword>
<reference evidence="3" key="1">
    <citation type="submission" date="2022-08" db="UniProtKB">
        <authorList>
            <consortium name="EnsemblMetazoa"/>
        </authorList>
    </citation>
    <scope>IDENTIFICATION</scope>
    <source>
        <strain evidence="3">05x7-T-G4-1.051#20</strain>
    </source>
</reference>
<dbReference type="AlphaFoldDB" id="A0A8W8K0Z7"/>
<dbReference type="Proteomes" id="UP000005408">
    <property type="component" value="Unassembled WGS sequence"/>
</dbReference>
<feature type="region of interest" description="Disordered" evidence="1">
    <location>
        <begin position="1"/>
        <end position="60"/>
    </location>
</feature>
<evidence type="ECO:0000256" key="1">
    <source>
        <dbReference type="SAM" id="MobiDB-lite"/>
    </source>
</evidence>
<sequence length="236" mass="25632">MPVAETPAALGRPPSPSAADNENIPSINMPIPPETESQPMHNATSTMPPIDSVSHDQPTPNIISLEQLPLQTTSLPTTSSSQNFEVDDPSYLLQLINSGEIQVVATADKEGVATLPVDTVWNEHIDAIFSPSVNAPRTAVESKKKSRAITSHRLLTSVEKRHCAVCAGEKMSDTGYNAGMQLYAGRQGVAARSVHGVGYEVVMQLMEPYLYRNHHLVCDNYFTSQVLCSTLFDKDT</sequence>
<dbReference type="InterPro" id="IPR029526">
    <property type="entry name" value="PGBD"/>
</dbReference>
<dbReference type="EnsemblMetazoa" id="G21667.1">
    <property type="protein sequence ID" value="G21667.1:cds"/>
    <property type="gene ID" value="G21667"/>
</dbReference>
<evidence type="ECO:0000313" key="4">
    <source>
        <dbReference type="Proteomes" id="UP000005408"/>
    </source>
</evidence>
<protein>
    <recommendedName>
        <fullName evidence="2">PiggyBac transposable element-derived protein domain-containing protein</fullName>
    </recommendedName>
</protein>
<name>A0A8W8K0Z7_MAGGI</name>
<dbReference type="Pfam" id="PF13843">
    <property type="entry name" value="DDE_Tnp_1_7"/>
    <property type="match status" value="1"/>
</dbReference>